<dbReference type="Pfam" id="PF13516">
    <property type="entry name" value="LRR_6"/>
    <property type="match status" value="1"/>
</dbReference>
<dbReference type="Pfam" id="PF13855">
    <property type="entry name" value="LRR_8"/>
    <property type="match status" value="1"/>
</dbReference>
<comment type="caution">
    <text evidence="3">The sequence shown here is derived from an EMBL/GenBank/DDBJ whole genome shotgun (WGS) entry which is preliminary data.</text>
</comment>
<dbReference type="SUPFAM" id="SSF52058">
    <property type="entry name" value="L domain-like"/>
    <property type="match status" value="1"/>
</dbReference>
<evidence type="ECO:0000256" key="1">
    <source>
        <dbReference type="ARBA" id="ARBA00022614"/>
    </source>
</evidence>
<dbReference type="Gene3D" id="3.80.10.10">
    <property type="entry name" value="Ribonuclease Inhibitor"/>
    <property type="match status" value="2"/>
</dbReference>
<evidence type="ECO:0000256" key="2">
    <source>
        <dbReference type="ARBA" id="ARBA00022737"/>
    </source>
</evidence>
<dbReference type="RefSeq" id="XP_064850072.1">
    <property type="nucleotide sequence ID" value="XM_064994000.1"/>
</dbReference>
<keyword evidence="1" id="KW-0433">Leucine-rich repeat</keyword>
<accession>A0AAV5QE92</accession>
<proteinExistence type="predicted"/>
<evidence type="ECO:0000313" key="4">
    <source>
        <dbReference type="Proteomes" id="UP001360560"/>
    </source>
</evidence>
<dbReference type="InterPro" id="IPR050836">
    <property type="entry name" value="SDS22/Internalin_LRR"/>
</dbReference>
<name>A0AAV5QE92_9ASCO</name>
<organism evidence="3 4">
    <name type="scientific">Saccharomycopsis crataegensis</name>
    <dbReference type="NCBI Taxonomy" id="43959"/>
    <lineage>
        <taxon>Eukaryota</taxon>
        <taxon>Fungi</taxon>
        <taxon>Dikarya</taxon>
        <taxon>Ascomycota</taxon>
        <taxon>Saccharomycotina</taxon>
        <taxon>Saccharomycetes</taxon>
        <taxon>Saccharomycopsidaceae</taxon>
        <taxon>Saccharomycopsis</taxon>
    </lineage>
</organism>
<reference evidence="3 4" key="1">
    <citation type="journal article" date="2023" name="Elife">
        <title>Identification of key yeast species and microbe-microbe interactions impacting larval growth of Drosophila in the wild.</title>
        <authorList>
            <person name="Mure A."/>
            <person name="Sugiura Y."/>
            <person name="Maeda R."/>
            <person name="Honda K."/>
            <person name="Sakurai N."/>
            <person name="Takahashi Y."/>
            <person name="Watada M."/>
            <person name="Katoh T."/>
            <person name="Gotoh A."/>
            <person name="Gotoh Y."/>
            <person name="Taniguchi I."/>
            <person name="Nakamura K."/>
            <person name="Hayashi T."/>
            <person name="Katayama T."/>
            <person name="Uemura T."/>
            <person name="Hattori Y."/>
        </authorList>
    </citation>
    <scope>NUCLEOTIDE SEQUENCE [LARGE SCALE GENOMIC DNA]</scope>
    <source>
        <strain evidence="3 4">SC-9</strain>
    </source>
</reference>
<dbReference type="AlphaFoldDB" id="A0AAV5QE92"/>
<dbReference type="EMBL" id="BTFZ01000001">
    <property type="protein sequence ID" value="GMM33072.1"/>
    <property type="molecule type" value="Genomic_DNA"/>
</dbReference>
<dbReference type="PROSITE" id="PS51450">
    <property type="entry name" value="LRR"/>
    <property type="match status" value="4"/>
</dbReference>
<dbReference type="PANTHER" id="PTHR46652:SF3">
    <property type="entry name" value="LEUCINE-RICH REPEAT-CONTAINING PROTEIN 9"/>
    <property type="match status" value="1"/>
</dbReference>
<dbReference type="InterPro" id="IPR001611">
    <property type="entry name" value="Leu-rich_rpt"/>
</dbReference>
<dbReference type="GeneID" id="90071051"/>
<keyword evidence="4" id="KW-1185">Reference proteome</keyword>
<dbReference type="SMART" id="SM00365">
    <property type="entry name" value="LRR_SD22"/>
    <property type="match status" value="6"/>
</dbReference>
<protein>
    <submittedName>
        <fullName evidence="3">Uncharacterized protein</fullName>
    </submittedName>
</protein>
<sequence length="375" mass="42810">MFSHVSESKYYNFERSVSCKNGVPQSLQCCKNLKILDLSSNSFLQISQSIQALQNLVSLNLEENLVSKIENWGNLSKLEWLSLKNNRIKRLEGLKLPKLKILNVSENCLNEIENLQDLQSLEELNISSNGMFKDFEGLYMLADTLTSLSCILRAHPIFVDLARFTKLNSIKTYDFSIRFDRSLIFHNLEESSSIHTSYNTSLSNVNLSCIKELKLSGNKIYNASHYENVSLIGKMTILKVCCLTRIGISSVSYLATCTKLRKLDLSDNRIRSLEGIQNLRCFESLDISKNKLHSLQNVVVNWPSMTYLDLSLCEIVELPIFIAPKLSKLLLEGDKIPLRQLARLRKLKSLRYLVLNKVDMSKRRAVGIHVLCSTY</sequence>
<gene>
    <name evidence="3" type="ORF">DASC09_003970</name>
</gene>
<dbReference type="Proteomes" id="UP001360560">
    <property type="component" value="Unassembled WGS sequence"/>
</dbReference>
<dbReference type="InterPro" id="IPR032675">
    <property type="entry name" value="LRR_dom_sf"/>
</dbReference>
<dbReference type="PANTHER" id="PTHR46652">
    <property type="entry name" value="LEUCINE-RICH REPEAT AND IQ DOMAIN-CONTAINING PROTEIN 1-RELATED"/>
    <property type="match status" value="1"/>
</dbReference>
<keyword evidence="2" id="KW-0677">Repeat</keyword>
<evidence type="ECO:0000313" key="3">
    <source>
        <dbReference type="EMBL" id="GMM33072.1"/>
    </source>
</evidence>